<organism evidence="2 3">
    <name type="scientific">Bradyrhizobium aeschynomenes</name>
    <dbReference type="NCBI Taxonomy" id="2734909"/>
    <lineage>
        <taxon>Bacteria</taxon>
        <taxon>Pseudomonadati</taxon>
        <taxon>Pseudomonadota</taxon>
        <taxon>Alphaproteobacteria</taxon>
        <taxon>Hyphomicrobiales</taxon>
        <taxon>Nitrobacteraceae</taxon>
        <taxon>Bradyrhizobium</taxon>
    </lineage>
</organism>
<evidence type="ECO:0000313" key="3">
    <source>
        <dbReference type="Proteomes" id="UP000886476"/>
    </source>
</evidence>
<dbReference type="Proteomes" id="UP000886476">
    <property type="component" value="Unassembled WGS sequence"/>
</dbReference>
<reference evidence="2" key="1">
    <citation type="submission" date="2020-05" db="EMBL/GenBank/DDBJ databases">
        <title>Nod-independent and nitrogen-fixing Bradyrhizobium aeschynomene sp. nov. isolated from nodules of Aeschynomene indica.</title>
        <authorList>
            <person name="Zhang Z."/>
        </authorList>
    </citation>
    <scope>NUCLEOTIDE SEQUENCE</scope>
    <source>
        <strain evidence="2">83012</strain>
    </source>
</reference>
<feature type="region of interest" description="Disordered" evidence="1">
    <location>
        <begin position="1"/>
        <end position="40"/>
    </location>
</feature>
<evidence type="ECO:0000256" key="1">
    <source>
        <dbReference type="SAM" id="MobiDB-lite"/>
    </source>
</evidence>
<proteinExistence type="predicted"/>
<sequence>MLAMTASLLASSGQAQEDRRAANKAPDYVATREYSGRPTQQETLRHHNGWLRVDRQDERRSYFQGPGRFVSLTRTPDGNRYESLHVTQAVGDDKTRPESVKTEKLQTFLGETCTIWDFVGPADPKGRRSTSFRDCITHDGIPIARGWAAKDGALMEPPDWQLTSLRRTPVSEEETSPPADLFDWRNFTGFDAQTPSLDTKTQPDFAAKMNGRIDSSGAGVRYRKRHFPWVRTDTTFANGERIIEIVNERTHAALTFRATVQGAFESLWIGEYQPGPEYVWSGAGRDAEQKDVVVERGIFLREWCRITTDARSERRRTEWRTHDGIILKEEESGGRVANPENWTVVEWQRRPVELSEVMPPAEIFERAKWGLSR</sequence>
<name>A0ABX2CN92_9BRAD</name>
<evidence type="ECO:0000313" key="2">
    <source>
        <dbReference type="EMBL" id="NPU69664.1"/>
    </source>
</evidence>
<comment type="caution">
    <text evidence="2">The sequence shown here is derived from an EMBL/GenBank/DDBJ whole genome shotgun (WGS) entry which is preliminary data.</text>
</comment>
<keyword evidence="3" id="KW-1185">Reference proteome</keyword>
<dbReference type="RefSeq" id="WP_172114904.1">
    <property type="nucleotide sequence ID" value="NZ_JABFDN010000020.1"/>
</dbReference>
<protein>
    <submittedName>
        <fullName evidence="2">Uncharacterized protein</fullName>
    </submittedName>
</protein>
<dbReference type="EMBL" id="JABFDN010000020">
    <property type="protein sequence ID" value="NPU69664.1"/>
    <property type="molecule type" value="Genomic_DNA"/>
</dbReference>
<accession>A0ABX2CN92</accession>
<gene>
    <name evidence="2" type="ORF">HL667_31990</name>
</gene>